<keyword evidence="1" id="KW-0472">Membrane</keyword>
<gene>
    <name evidence="2" type="ORF">CPELLU_LOCUS13992</name>
</gene>
<feature type="non-terminal residue" evidence="2">
    <location>
        <position position="1"/>
    </location>
</feature>
<dbReference type="OrthoDB" id="2406474at2759"/>
<name>A0A9N9NJC4_9GLOM</name>
<protein>
    <submittedName>
        <fullName evidence="2">5241_t:CDS:1</fullName>
    </submittedName>
</protein>
<comment type="caution">
    <text evidence="2">The sequence shown here is derived from an EMBL/GenBank/DDBJ whole genome shotgun (WGS) entry which is preliminary data.</text>
</comment>
<keyword evidence="1" id="KW-1133">Transmembrane helix</keyword>
<dbReference type="AlphaFoldDB" id="A0A9N9NJC4"/>
<evidence type="ECO:0000313" key="2">
    <source>
        <dbReference type="EMBL" id="CAG8739231.1"/>
    </source>
</evidence>
<reference evidence="2" key="1">
    <citation type="submission" date="2021-06" db="EMBL/GenBank/DDBJ databases">
        <authorList>
            <person name="Kallberg Y."/>
            <person name="Tangrot J."/>
            <person name="Rosling A."/>
        </authorList>
    </citation>
    <scope>NUCLEOTIDE SEQUENCE</scope>
    <source>
        <strain evidence="2">FL966</strain>
    </source>
</reference>
<dbReference type="Proteomes" id="UP000789759">
    <property type="component" value="Unassembled WGS sequence"/>
</dbReference>
<evidence type="ECO:0000256" key="1">
    <source>
        <dbReference type="SAM" id="Phobius"/>
    </source>
</evidence>
<accession>A0A9N9NJC4</accession>
<sequence>SNSKFTSCSNFINPNKYNGSLYPPFTSPYVGTFIPNYIFTSEYDLHINFNYPLTAFEKTLVYKNVYLLSQPKNDRIAYYWKFNRVIRQPISSSFLGCLGYSLHAEYKDQPYIESELQVVPFPDTMFNTTSNRRNIYIKKHSGSNILTRNTEAINGSYFTSITFIPPKGLVIRKEIEQRSKSLLGLLGIIGGIWSSMVAFYISLFGIGIISPWGFVQKSRLFKDKYRANLLSLAVDLQSEEPDIKKTSNTKEYEISSIRNELDNLIKKVQFYENIVDTSILNSNKTNTSSVTNSNVSP</sequence>
<proteinExistence type="predicted"/>
<keyword evidence="1" id="KW-0812">Transmembrane</keyword>
<evidence type="ECO:0000313" key="3">
    <source>
        <dbReference type="Proteomes" id="UP000789759"/>
    </source>
</evidence>
<organism evidence="2 3">
    <name type="scientific">Cetraspora pellucida</name>
    <dbReference type="NCBI Taxonomy" id="1433469"/>
    <lineage>
        <taxon>Eukaryota</taxon>
        <taxon>Fungi</taxon>
        <taxon>Fungi incertae sedis</taxon>
        <taxon>Mucoromycota</taxon>
        <taxon>Glomeromycotina</taxon>
        <taxon>Glomeromycetes</taxon>
        <taxon>Diversisporales</taxon>
        <taxon>Gigasporaceae</taxon>
        <taxon>Cetraspora</taxon>
    </lineage>
</organism>
<dbReference type="EMBL" id="CAJVQA010015781">
    <property type="protein sequence ID" value="CAG8739231.1"/>
    <property type="molecule type" value="Genomic_DNA"/>
</dbReference>
<keyword evidence="3" id="KW-1185">Reference proteome</keyword>
<feature type="transmembrane region" description="Helical" evidence="1">
    <location>
        <begin position="182"/>
        <end position="215"/>
    </location>
</feature>